<evidence type="ECO:0000313" key="6">
    <source>
        <dbReference type="EMBL" id="MBB6476180.1"/>
    </source>
</evidence>
<dbReference type="PANTHER" id="PTHR43046">
    <property type="entry name" value="GDP-MANNOSE MANNOSYL HYDROLASE"/>
    <property type="match status" value="1"/>
</dbReference>
<dbReference type="PROSITE" id="PS51462">
    <property type="entry name" value="NUDIX"/>
    <property type="match status" value="1"/>
</dbReference>
<dbReference type="GO" id="GO:0016787">
    <property type="term" value="F:hydrolase activity"/>
    <property type="evidence" value="ECO:0007669"/>
    <property type="project" value="UniProtKB-KW"/>
</dbReference>
<dbReference type="InterPro" id="IPR020084">
    <property type="entry name" value="NUDIX_hydrolase_CS"/>
</dbReference>
<accession>A0A7X0M915</accession>
<sequence length="150" mass="17157">MKRLVARVWHSMAGPLQWRVVYLRHAKFVVGVTGVVRDADGNVLLLKHRLWPVARPWGLPGGYAKRGETFEETVVREVREETGLDVKVGRPAYLRSGYRMRLEIAYEARYVGGTLRIDPMEVLEAGWFAPEELPEGLQDLHRRLILGEPV</sequence>
<dbReference type="SUPFAM" id="SSF55811">
    <property type="entry name" value="Nudix"/>
    <property type="match status" value="1"/>
</dbReference>
<gene>
    <name evidence="6" type="ORF">BJ992_005611</name>
</gene>
<reference evidence="6 7" key="1">
    <citation type="submission" date="2020-08" db="EMBL/GenBank/DDBJ databases">
        <title>Sequencing the genomes of 1000 actinobacteria strains.</title>
        <authorList>
            <person name="Klenk H.-P."/>
        </authorList>
    </citation>
    <scope>NUCLEOTIDE SEQUENCE [LARGE SCALE GENOMIC DNA]</scope>
    <source>
        <strain evidence="6 7">DSM 44936</strain>
    </source>
</reference>
<evidence type="ECO:0000313" key="7">
    <source>
        <dbReference type="Proteomes" id="UP000555564"/>
    </source>
</evidence>
<comment type="similarity">
    <text evidence="2 4">Belongs to the Nudix hydrolase family.</text>
</comment>
<dbReference type="PANTHER" id="PTHR43046:SF16">
    <property type="entry name" value="ADP-RIBOSE PYROPHOSPHATASE YJHB-RELATED"/>
    <property type="match status" value="1"/>
</dbReference>
<proteinExistence type="inferred from homology"/>
<name>A0A7X0M915_9ACTN</name>
<organism evidence="6 7">
    <name type="scientific">Sphaerisporangium rubeum</name>
    <dbReference type="NCBI Taxonomy" id="321317"/>
    <lineage>
        <taxon>Bacteria</taxon>
        <taxon>Bacillati</taxon>
        <taxon>Actinomycetota</taxon>
        <taxon>Actinomycetes</taxon>
        <taxon>Streptosporangiales</taxon>
        <taxon>Streptosporangiaceae</taxon>
        <taxon>Sphaerisporangium</taxon>
    </lineage>
</organism>
<dbReference type="AlphaFoldDB" id="A0A7X0M915"/>
<dbReference type="PRINTS" id="PR00502">
    <property type="entry name" value="NUDIXFAMILY"/>
</dbReference>
<dbReference type="RefSeq" id="WP_184986039.1">
    <property type="nucleotide sequence ID" value="NZ_BAAALO010000100.1"/>
</dbReference>
<dbReference type="InterPro" id="IPR000086">
    <property type="entry name" value="NUDIX_hydrolase_dom"/>
</dbReference>
<evidence type="ECO:0000256" key="2">
    <source>
        <dbReference type="ARBA" id="ARBA00005582"/>
    </source>
</evidence>
<dbReference type="PROSITE" id="PS00893">
    <property type="entry name" value="NUDIX_BOX"/>
    <property type="match status" value="1"/>
</dbReference>
<dbReference type="InterPro" id="IPR020476">
    <property type="entry name" value="Nudix_hydrolase"/>
</dbReference>
<feature type="domain" description="Nudix hydrolase" evidence="5">
    <location>
        <begin position="23"/>
        <end position="150"/>
    </location>
</feature>
<dbReference type="Gene3D" id="3.90.79.10">
    <property type="entry name" value="Nucleoside Triphosphate Pyrophosphohydrolase"/>
    <property type="match status" value="1"/>
</dbReference>
<keyword evidence="3 4" id="KW-0378">Hydrolase</keyword>
<protein>
    <submittedName>
        <fullName evidence="6">ADP-ribose pyrophosphatase YjhB (NUDIX family)</fullName>
    </submittedName>
</protein>
<evidence type="ECO:0000256" key="4">
    <source>
        <dbReference type="RuleBase" id="RU003476"/>
    </source>
</evidence>
<dbReference type="InterPro" id="IPR015797">
    <property type="entry name" value="NUDIX_hydrolase-like_dom_sf"/>
</dbReference>
<comment type="cofactor">
    <cofactor evidence="1">
        <name>Mg(2+)</name>
        <dbReference type="ChEBI" id="CHEBI:18420"/>
    </cofactor>
</comment>
<comment type="caution">
    <text evidence="6">The sequence shown here is derived from an EMBL/GenBank/DDBJ whole genome shotgun (WGS) entry which is preliminary data.</text>
</comment>
<dbReference type="EMBL" id="JACHIU010000001">
    <property type="protein sequence ID" value="MBB6476180.1"/>
    <property type="molecule type" value="Genomic_DNA"/>
</dbReference>
<evidence type="ECO:0000259" key="5">
    <source>
        <dbReference type="PROSITE" id="PS51462"/>
    </source>
</evidence>
<keyword evidence="7" id="KW-1185">Reference proteome</keyword>
<dbReference type="Proteomes" id="UP000555564">
    <property type="component" value="Unassembled WGS sequence"/>
</dbReference>
<evidence type="ECO:0000256" key="1">
    <source>
        <dbReference type="ARBA" id="ARBA00001946"/>
    </source>
</evidence>
<evidence type="ECO:0000256" key="3">
    <source>
        <dbReference type="ARBA" id="ARBA00022801"/>
    </source>
</evidence>
<dbReference type="Pfam" id="PF00293">
    <property type="entry name" value="NUDIX"/>
    <property type="match status" value="1"/>
</dbReference>